<reference evidence="2" key="1">
    <citation type="journal article" date="2023" name="Nat. Plants">
        <title>Single-cell RNA sequencing provides a high-resolution roadmap for understanding the multicellular compartmentation of specialized metabolism.</title>
        <authorList>
            <person name="Sun S."/>
            <person name="Shen X."/>
            <person name="Li Y."/>
            <person name="Li Y."/>
            <person name="Wang S."/>
            <person name="Li R."/>
            <person name="Zhang H."/>
            <person name="Shen G."/>
            <person name="Guo B."/>
            <person name="Wei J."/>
            <person name="Xu J."/>
            <person name="St-Pierre B."/>
            <person name="Chen S."/>
            <person name="Sun C."/>
        </authorList>
    </citation>
    <scope>NUCLEOTIDE SEQUENCE [LARGE SCALE GENOMIC DNA]</scope>
</reference>
<comment type="caution">
    <text evidence="1">The sequence shown here is derived from an EMBL/GenBank/DDBJ whole genome shotgun (WGS) entry which is preliminary data.</text>
</comment>
<protein>
    <submittedName>
        <fullName evidence="1">Uncharacterized protein</fullName>
    </submittedName>
</protein>
<organism evidence="1 2">
    <name type="scientific">Catharanthus roseus</name>
    <name type="common">Madagascar periwinkle</name>
    <name type="synonym">Vinca rosea</name>
    <dbReference type="NCBI Taxonomy" id="4058"/>
    <lineage>
        <taxon>Eukaryota</taxon>
        <taxon>Viridiplantae</taxon>
        <taxon>Streptophyta</taxon>
        <taxon>Embryophyta</taxon>
        <taxon>Tracheophyta</taxon>
        <taxon>Spermatophyta</taxon>
        <taxon>Magnoliopsida</taxon>
        <taxon>eudicotyledons</taxon>
        <taxon>Gunneridae</taxon>
        <taxon>Pentapetalae</taxon>
        <taxon>asterids</taxon>
        <taxon>lamiids</taxon>
        <taxon>Gentianales</taxon>
        <taxon>Apocynaceae</taxon>
        <taxon>Rauvolfioideae</taxon>
        <taxon>Vinceae</taxon>
        <taxon>Catharanthinae</taxon>
        <taxon>Catharanthus</taxon>
    </lineage>
</organism>
<evidence type="ECO:0000313" key="1">
    <source>
        <dbReference type="EMBL" id="KAI5665678.1"/>
    </source>
</evidence>
<dbReference type="Proteomes" id="UP001060085">
    <property type="component" value="Linkage Group LG04"/>
</dbReference>
<evidence type="ECO:0000313" key="2">
    <source>
        <dbReference type="Proteomes" id="UP001060085"/>
    </source>
</evidence>
<dbReference type="EMBL" id="CM044704">
    <property type="protein sequence ID" value="KAI5665678.1"/>
    <property type="molecule type" value="Genomic_DNA"/>
</dbReference>
<accession>A0ACC0B0Y1</accession>
<name>A0ACC0B0Y1_CATRO</name>
<keyword evidence="2" id="KW-1185">Reference proteome</keyword>
<sequence>MGCISSKQARSVKSPPAFDSSSSSVILGHNNAPIILDSSLQIHSGSGHLEKIREEPEKEDDDSVKHHHHHHHNGHSGNISKSLKKGASAKRAAFSFRFGRLTESEHVAAGWPTWLSAVAGEAIEGWLPLRSDKFERLEKIGQGTYSSVYRARDVETNKMVALKKVRFDNFQPESVRFMAREISILRKLDHPNVMKLEGIITSRLSCSIYLVFEYMEHDLSGLLSCPTIKFTESQIKCFMRQLLCGLEHCHSRGVLHRDIKSSNILVNNEGILKIGDFGLANFLSGRTKHMLTSRVVTLWYRPPELLLGSTNYDLTVDLWSVGCVFAELFIGRPLLKGRTEVEQLHKIFKLCGSPQDEYWKQSKLPLATMFKPQQPYESTLRDRCKEFPKSAVNLIDSFLSIEPYKRGSASAALESEYFSTKPYACDPSSLPKYPPNKEIDAKFREEARRKKIGGAVRATGASRNPRRVRKSLQEPNSFCRVVPTEEVEANIQVARRSNIGGHTLRGKGATVSRISLKPSDTVSEASQMTEESQVDSIRSVPIDMTSSSNFAWAKRQKQNVPPRLYSYNASRSQRLKRFDPPSLLQAEAILASETQEEDHFSSKDTDEVFNHAIQNHAAPPNRLESFDSSVLYEHQELFLDYEGQKGRARSGPLLYRRVDSSKDTNQNVGRSRFSRDLQ</sequence>
<gene>
    <name evidence="1" type="ORF">M9H77_15531</name>
</gene>
<proteinExistence type="predicted"/>